<keyword evidence="3" id="KW-1185">Reference proteome</keyword>
<reference evidence="2" key="1">
    <citation type="submission" date="2023-03" db="EMBL/GenBank/DDBJ databases">
        <title>Chromosome-scale reference genome and RAD-based genetic map of yellow starthistle (Centaurea solstitialis) reveal putative structural variation and QTLs associated with invader traits.</title>
        <authorList>
            <person name="Reatini B."/>
            <person name="Cang F.A."/>
            <person name="Jiang Q."/>
            <person name="Mckibben M.T.W."/>
            <person name="Barker M.S."/>
            <person name="Rieseberg L.H."/>
            <person name="Dlugosch K.M."/>
        </authorList>
    </citation>
    <scope>NUCLEOTIDE SEQUENCE</scope>
    <source>
        <strain evidence="2">CAN-66</strain>
        <tissue evidence="2">Leaf</tissue>
    </source>
</reference>
<evidence type="ECO:0008006" key="4">
    <source>
        <dbReference type="Google" id="ProtNLM"/>
    </source>
</evidence>
<proteinExistence type="predicted"/>
<comment type="caution">
    <text evidence="2">The sequence shown here is derived from an EMBL/GenBank/DDBJ whole genome shotgun (WGS) entry which is preliminary data.</text>
</comment>
<dbReference type="Proteomes" id="UP001172457">
    <property type="component" value="Chromosome 5"/>
</dbReference>
<evidence type="ECO:0000313" key="3">
    <source>
        <dbReference type="Proteomes" id="UP001172457"/>
    </source>
</evidence>
<dbReference type="PANTHER" id="PTHR11439">
    <property type="entry name" value="GAG-POL-RELATED RETROTRANSPOSON"/>
    <property type="match status" value="1"/>
</dbReference>
<organism evidence="2 3">
    <name type="scientific">Centaurea solstitialis</name>
    <name type="common">yellow star-thistle</name>
    <dbReference type="NCBI Taxonomy" id="347529"/>
    <lineage>
        <taxon>Eukaryota</taxon>
        <taxon>Viridiplantae</taxon>
        <taxon>Streptophyta</taxon>
        <taxon>Embryophyta</taxon>
        <taxon>Tracheophyta</taxon>
        <taxon>Spermatophyta</taxon>
        <taxon>Magnoliopsida</taxon>
        <taxon>eudicotyledons</taxon>
        <taxon>Gunneridae</taxon>
        <taxon>Pentapetalae</taxon>
        <taxon>asterids</taxon>
        <taxon>campanulids</taxon>
        <taxon>Asterales</taxon>
        <taxon>Asteraceae</taxon>
        <taxon>Carduoideae</taxon>
        <taxon>Cardueae</taxon>
        <taxon>Centaureinae</taxon>
        <taxon>Centaurea</taxon>
    </lineage>
</organism>
<dbReference type="CDD" id="cd09272">
    <property type="entry name" value="RNase_HI_RT_Ty1"/>
    <property type="match status" value="1"/>
</dbReference>
<name>A0AA38T8U8_9ASTR</name>
<dbReference type="AlphaFoldDB" id="A0AA38T8U8"/>
<sequence>MGMASHLDSDPPIDGNRDLWLQQDAHMFLQIINSIELRSQLCVCKTFHRGEQQDRSLTTYAMEFKKVYEEMNSLLPLSTDVKAMQTQREQIAVISFLSGLRPEFDSLISQFLNESAIPLFKRHSLGSLEMRTFSLLNLPIIMQPWSVEVDIEVAFEEDLAEVIEEALEEVTMIGQQIHEALTLILVTLSVTTAMSWVIQNSTDLQTRRIIGRGRESMAYIYLNNVFFFHTQPIHCLCDVTFHENLPFFPVSPSYSQRDTDDDLLLYTVPSSESSALPDPPEESRPPTSPPEDTGPPTPPSEEIRPPSVQVPTPPFEETRPPIVQSVKALAHPGWRDAMLDELKALEHNVTWDLVELPIGKQAIGLHSYMVIYWRKFTWSNLPGFVAQGECGKVCKLRKSLYGLKQYPRACSYDLKRETKADDGDPLENLEKYRRVMGRLNYLTITRPDIAFPNHGHHAIEGFTDADYDGDPTSRRSTTGYCVFVGGNLVSWRSKKQNVVSRSSAESECRAMEQTTCELIWLRNLLGEIGFSQSKPMHLWFAVICSCFDVSAIKVGAIYEPMMRACFHSGIFSSFFIGLRKET</sequence>
<evidence type="ECO:0000256" key="1">
    <source>
        <dbReference type="SAM" id="MobiDB-lite"/>
    </source>
</evidence>
<gene>
    <name evidence="2" type="ORF">OSB04_018941</name>
</gene>
<evidence type="ECO:0000313" key="2">
    <source>
        <dbReference type="EMBL" id="KAJ9546398.1"/>
    </source>
</evidence>
<dbReference type="PANTHER" id="PTHR11439:SF484">
    <property type="entry name" value="REVERSE TRANSCRIPTASE TY1_COPIA-TYPE DOMAIN-CONTAINING PROTEIN"/>
    <property type="match status" value="1"/>
</dbReference>
<protein>
    <recommendedName>
        <fullName evidence="4">Mitochondrial protein</fullName>
    </recommendedName>
</protein>
<accession>A0AA38T8U8</accession>
<feature type="region of interest" description="Disordered" evidence="1">
    <location>
        <begin position="270"/>
        <end position="319"/>
    </location>
</feature>
<dbReference type="EMBL" id="JARYMX010000005">
    <property type="protein sequence ID" value="KAJ9546398.1"/>
    <property type="molecule type" value="Genomic_DNA"/>
</dbReference>
<feature type="compositionally biased region" description="Pro residues" evidence="1">
    <location>
        <begin position="286"/>
        <end position="299"/>
    </location>
</feature>